<dbReference type="AlphaFoldDB" id="A0A2P2N521"/>
<name>A0A2P2N521_RHIMU</name>
<accession>A0A2P2N521</accession>
<proteinExistence type="predicted"/>
<reference evidence="1" key="1">
    <citation type="submission" date="2018-02" db="EMBL/GenBank/DDBJ databases">
        <title>Rhizophora mucronata_Transcriptome.</title>
        <authorList>
            <person name="Meera S.P."/>
            <person name="Sreeshan A."/>
            <person name="Augustine A."/>
        </authorList>
    </citation>
    <scope>NUCLEOTIDE SEQUENCE</scope>
    <source>
        <tissue evidence="1">Leaf</tissue>
    </source>
</reference>
<dbReference type="EMBL" id="GGEC01057117">
    <property type="protein sequence ID" value="MBX37601.1"/>
    <property type="molecule type" value="Transcribed_RNA"/>
</dbReference>
<evidence type="ECO:0000313" key="1">
    <source>
        <dbReference type="EMBL" id="MBX37601.1"/>
    </source>
</evidence>
<organism evidence="1">
    <name type="scientific">Rhizophora mucronata</name>
    <name type="common">Asiatic mangrove</name>
    <dbReference type="NCBI Taxonomy" id="61149"/>
    <lineage>
        <taxon>Eukaryota</taxon>
        <taxon>Viridiplantae</taxon>
        <taxon>Streptophyta</taxon>
        <taxon>Embryophyta</taxon>
        <taxon>Tracheophyta</taxon>
        <taxon>Spermatophyta</taxon>
        <taxon>Magnoliopsida</taxon>
        <taxon>eudicotyledons</taxon>
        <taxon>Gunneridae</taxon>
        <taxon>Pentapetalae</taxon>
        <taxon>rosids</taxon>
        <taxon>fabids</taxon>
        <taxon>Malpighiales</taxon>
        <taxon>Rhizophoraceae</taxon>
        <taxon>Rhizophora</taxon>
    </lineage>
</organism>
<sequence>MLSLASGDQLDLQITHLDKPPEYFDLSLLGHSGGTLLLSEDEIARLRVNQFWWLDFIV</sequence>
<protein>
    <submittedName>
        <fullName evidence="1">Uncharacterized protein</fullName>
    </submittedName>
</protein>